<dbReference type="PANTHER" id="PTHR46630">
    <property type="entry name" value="TETRATRICOPEPTIDE REPEAT PROTEIN 29"/>
    <property type="match status" value="1"/>
</dbReference>
<dbReference type="Ensembl" id="ENSAOCT00000081916.1">
    <property type="protein sequence ID" value="ENSAOCP00000070808.1"/>
    <property type="gene ID" value="ENSAOCG00000032538.1"/>
</dbReference>
<dbReference type="GO" id="GO:0005737">
    <property type="term" value="C:cytoplasm"/>
    <property type="evidence" value="ECO:0007669"/>
    <property type="project" value="UniProtKB-SubCell"/>
</dbReference>
<dbReference type="InterPro" id="IPR051476">
    <property type="entry name" value="Bac_ResReg_Asp_Phosphatase"/>
</dbReference>
<protein>
    <recommendedName>
        <fullName evidence="5">Tetratricopeptide repeat protein 29</fullName>
    </recommendedName>
</protein>
<evidence type="ECO:0000256" key="5">
    <source>
        <dbReference type="ARBA" id="ARBA00040665"/>
    </source>
</evidence>
<comment type="subcellular location">
    <subcellularLocation>
        <location evidence="1">Cytoplasm</location>
    </subcellularLocation>
</comment>
<dbReference type="SMART" id="SM00028">
    <property type="entry name" value="TPR"/>
    <property type="match status" value="5"/>
</dbReference>
<dbReference type="PANTHER" id="PTHR46630:SF1">
    <property type="entry name" value="TETRATRICOPEPTIDE REPEAT PROTEIN 29"/>
    <property type="match status" value="1"/>
</dbReference>
<comment type="function">
    <text evidence="6">Axonemal protein which is implicated in axonemal and/or peri-axonemal structure assembly and regulates flagellum assembly and beating and therefore sperm motility.</text>
</comment>
<proteinExistence type="predicted"/>
<keyword evidence="4 7" id="KW-0802">TPR repeat</keyword>
<evidence type="ECO:0000256" key="6">
    <source>
        <dbReference type="ARBA" id="ARBA00044739"/>
    </source>
</evidence>
<dbReference type="GeneID" id="111583561"/>
<dbReference type="SUPFAM" id="SSF48452">
    <property type="entry name" value="TPR-like"/>
    <property type="match status" value="1"/>
</dbReference>
<keyword evidence="3" id="KW-0677">Repeat</keyword>
<evidence type="ECO:0000256" key="2">
    <source>
        <dbReference type="ARBA" id="ARBA00022490"/>
    </source>
</evidence>
<feature type="repeat" description="TPR" evidence="7">
    <location>
        <begin position="314"/>
        <end position="347"/>
    </location>
</feature>
<dbReference type="GeneTree" id="ENSGT00390000008611"/>
<evidence type="ECO:0000313" key="9">
    <source>
        <dbReference type="Proteomes" id="UP001501940"/>
    </source>
</evidence>
<evidence type="ECO:0000256" key="7">
    <source>
        <dbReference type="PROSITE-ProRule" id="PRU00339"/>
    </source>
</evidence>
<evidence type="ECO:0000256" key="4">
    <source>
        <dbReference type="ARBA" id="ARBA00022803"/>
    </source>
</evidence>
<keyword evidence="9" id="KW-1185">Reference proteome</keyword>
<dbReference type="RefSeq" id="XP_035814429.1">
    <property type="nucleotide sequence ID" value="XM_035958536.2"/>
</dbReference>
<dbReference type="RefSeq" id="XP_035814433.1">
    <property type="nucleotide sequence ID" value="XM_035958540.2"/>
</dbReference>
<accession>A0AAQ5ZXJ1</accession>
<organism evidence="8 9">
    <name type="scientific">Amphiprion ocellaris</name>
    <name type="common">Clown anemonefish</name>
    <dbReference type="NCBI Taxonomy" id="80972"/>
    <lineage>
        <taxon>Eukaryota</taxon>
        <taxon>Metazoa</taxon>
        <taxon>Chordata</taxon>
        <taxon>Craniata</taxon>
        <taxon>Vertebrata</taxon>
        <taxon>Euteleostomi</taxon>
        <taxon>Actinopterygii</taxon>
        <taxon>Neopterygii</taxon>
        <taxon>Teleostei</taxon>
        <taxon>Neoteleostei</taxon>
        <taxon>Acanthomorphata</taxon>
        <taxon>Ovalentaria</taxon>
        <taxon>Pomacentridae</taxon>
        <taxon>Amphiprion</taxon>
    </lineage>
</organism>
<gene>
    <name evidence="8" type="primary">TTC29</name>
</gene>
<evidence type="ECO:0000256" key="1">
    <source>
        <dbReference type="ARBA" id="ARBA00004496"/>
    </source>
</evidence>
<name>A0AAQ5ZXJ1_AMPOC</name>
<dbReference type="InterPro" id="IPR019734">
    <property type="entry name" value="TPR_rpt"/>
</dbReference>
<dbReference type="GO" id="GO:0003341">
    <property type="term" value="P:cilium movement"/>
    <property type="evidence" value="ECO:0007669"/>
    <property type="project" value="TreeGrafter"/>
</dbReference>
<dbReference type="GO" id="GO:0036126">
    <property type="term" value="C:sperm flagellum"/>
    <property type="evidence" value="ECO:0007669"/>
    <property type="project" value="TreeGrafter"/>
</dbReference>
<dbReference type="Proteomes" id="UP001501940">
    <property type="component" value="Chromosome 23"/>
</dbReference>
<dbReference type="Gene3D" id="1.25.40.10">
    <property type="entry name" value="Tetratricopeptide repeat domain"/>
    <property type="match status" value="1"/>
</dbReference>
<evidence type="ECO:0000256" key="3">
    <source>
        <dbReference type="ARBA" id="ARBA00022737"/>
    </source>
</evidence>
<sequence>MEQQRKFLQTESLPDNSAHLSRKEIGLFRNSPKQNICVQLLQDGDHRSFSELFHLLACDRRRREADPAVGLQTPPLEEQLDKLETMKLHLSRAERAERTGLWSSAYEQLLLLGRFFSSPEDVWLSLYFYRRCSDGERGFRPAVEAQVCLAEFHLEEGEVEQARQQAELSLQQVEDGWLDSDGRSLKLRTLRVLWRIYSRLADAPLAAGDHREALKLLHEGYRIATQTEDKQIEGEAAFKLGLTYQSAGEHDAAKQLFSSCMQIYGSLQDSDGLTKVYKAMARSLQSEGNINETVRCLEKLVDISRSDGLQHNLAESFLRLGDVYYSRCEYQRAAENFLQACEVYCNVGDEAQRQKAQGKVGMARAHCLIRKHIVHLQTAATTSEHQNLNCESADRT</sequence>
<reference evidence="8" key="3">
    <citation type="submission" date="2025-09" db="UniProtKB">
        <authorList>
            <consortium name="Ensembl"/>
        </authorList>
    </citation>
    <scope>IDENTIFICATION</scope>
</reference>
<reference evidence="8 9" key="1">
    <citation type="submission" date="2022-01" db="EMBL/GenBank/DDBJ databases">
        <title>A chromosome-scale genome assembly of the false clownfish, Amphiprion ocellaris.</title>
        <authorList>
            <person name="Ryu T."/>
        </authorList>
    </citation>
    <scope>NUCLEOTIDE SEQUENCE [LARGE SCALE GENOMIC DNA]</scope>
</reference>
<keyword evidence="2" id="KW-0963">Cytoplasm</keyword>
<dbReference type="PROSITE" id="PS50005">
    <property type="entry name" value="TPR"/>
    <property type="match status" value="1"/>
</dbReference>
<evidence type="ECO:0000313" key="8">
    <source>
        <dbReference type="Ensembl" id="ENSAOCP00000070808.1"/>
    </source>
</evidence>
<dbReference type="RefSeq" id="XP_054863480.1">
    <property type="nucleotide sequence ID" value="XM_055007505.1"/>
</dbReference>
<dbReference type="RefSeq" id="XP_054863481.1">
    <property type="nucleotide sequence ID" value="XM_055007506.1"/>
</dbReference>
<dbReference type="InterPro" id="IPR011990">
    <property type="entry name" value="TPR-like_helical_dom_sf"/>
</dbReference>
<dbReference type="Pfam" id="PF13424">
    <property type="entry name" value="TPR_12"/>
    <property type="match status" value="2"/>
</dbReference>
<dbReference type="AlphaFoldDB" id="A0AAQ5ZXJ1"/>
<reference evidence="8" key="2">
    <citation type="submission" date="2025-08" db="UniProtKB">
        <authorList>
            <consortium name="Ensembl"/>
        </authorList>
    </citation>
    <scope>IDENTIFICATION</scope>
</reference>